<accession>A0AC35TP65</accession>
<evidence type="ECO:0000313" key="1">
    <source>
        <dbReference type="Proteomes" id="UP000095286"/>
    </source>
</evidence>
<dbReference type="Proteomes" id="UP000095286">
    <property type="component" value="Unplaced"/>
</dbReference>
<name>A0AC35TP65_9BILA</name>
<organism evidence="1 2">
    <name type="scientific">Rhabditophanes sp. KR3021</name>
    <dbReference type="NCBI Taxonomy" id="114890"/>
    <lineage>
        <taxon>Eukaryota</taxon>
        <taxon>Metazoa</taxon>
        <taxon>Ecdysozoa</taxon>
        <taxon>Nematoda</taxon>
        <taxon>Chromadorea</taxon>
        <taxon>Rhabditida</taxon>
        <taxon>Tylenchina</taxon>
        <taxon>Panagrolaimomorpha</taxon>
        <taxon>Strongyloidoidea</taxon>
        <taxon>Alloionematidae</taxon>
        <taxon>Rhabditophanes</taxon>
    </lineage>
</organism>
<protein>
    <submittedName>
        <fullName evidence="2">DNA-directed DNA polymerase</fullName>
    </submittedName>
</protein>
<reference evidence="2" key="1">
    <citation type="submission" date="2016-11" db="UniProtKB">
        <authorList>
            <consortium name="WormBaseParasite"/>
        </authorList>
    </citation>
    <scope>IDENTIFICATION</scope>
    <source>
        <strain evidence="2">KR3021</strain>
    </source>
</reference>
<dbReference type="WBParaSite" id="RSKR_0000293900.1">
    <property type="protein sequence ID" value="RSKR_0000293900.1"/>
    <property type="gene ID" value="RSKR_0000293900"/>
</dbReference>
<proteinExistence type="predicted"/>
<sequence>MSWEQQAVLLLESIRTHFKSHRIVIYNLGISPQYLAKFKRICNVVIKSFDFKWYPPHVSNLSNSAWKSLIIADALREYEVIWQVDPTVRFQKNVLTQISSQVLPCTTKAKLSNNITSCGKSSFMFNQRTSHVLPASIHKNTLKYLPTEIPKIGKISSYTSSSLYVIRTDYTMNNIVKWHVLCALTQDCIAPLSINTQTNCRIINGIQQACHRFDESIINLLLVNAYGYTNDRYFSNIKRLHSIKRDKKQQLDLQLLQCK</sequence>
<evidence type="ECO:0000313" key="2">
    <source>
        <dbReference type="WBParaSite" id="RSKR_0000293900.1"/>
    </source>
</evidence>